<organism evidence="2">
    <name type="scientific">Rhizophora mucronata</name>
    <name type="common">Asiatic mangrove</name>
    <dbReference type="NCBI Taxonomy" id="61149"/>
    <lineage>
        <taxon>Eukaryota</taxon>
        <taxon>Viridiplantae</taxon>
        <taxon>Streptophyta</taxon>
        <taxon>Embryophyta</taxon>
        <taxon>Tracheophyta</taxon>
        <taxon>Spermatophyta</taxon>
        <taxon>Magnoliopsida</taxon>
        <taxon>eudicotyledons</taxon>
        <taxon>Gunneridae</taxon>
        <taxon>Pentapetalae</taxon>
        <taxon>rosids</taxon>
        <taxon>fabids</taxon>
        <taxon>Malpighiales</taxon>
        <taxon>Rhizophoraceae</taxon>
        <taxon>Rhizophora</taxon>
    </lineage>
</organism>
<evidence type="ECO:0000313" key="2">
    <source>
        <dbReference type="EMBL" id="MBX68677.1"/>
    </source>
</evidence>
<proteinExistence type="predicted"/>
<evidence type="ECO:0000256" key="1">
    <source>
        <dbReference type="SAM" id="MobiDB-lite"/>
    </source>
</evidence>
<feature type="region of interest" description="Disordered" evidence="1">
    <location>
        <begin position="1"/>
        <end position="20"/>
    </location>
</feature>
<name>A0A2P2QP00_RHIMU</name>
<protein>
    <submittedName>
        <fullName evidence="2">Uncharacterized protein</fullName>
    </submittedName>
</protein>
<reference evidence="2" key="1">
    <citation type="submission" date="2018-02" db="EMBL/GenBank/DDBJ databases">
        <title>Rhizophora mucronata_Transcriptome.</title>
        <authorList>
            <person name="Meera S.P."/>
            <person name="Sreeshan A."/>
            <person name="Augustine A."/>
        </authorList>
    </citation>
    <scope>NUCLEOTIDE SEQUENCE</scope>
    <source>
        <tissue evidence="2">Leaf</tissue>
    </source>
</reference>
<dbReference type="EMBL" id="GGEC01088193">
    <property type="protein sequence ID" value="MBX68677.1"/>
    <property type="molecule type" value="Transcribed_RNA"/>
</dbReference>
<dbReference type="AlphaFoldDB" id="A0A2P2QP00"/>
<sequence length="102" mass="11271">MDFSDSGSSEELLMPSRRSLGPETIRACNGLSGFDEHGLEESDVGRKRIKGEDLRRNEVVGVMATPKNKALPPSESPNTTLYPTHPEISRLFSLYISLSLSY</sequence>
<accession>A0A2P2QP00</accession>